<protein>
    <recommendedName>
        <fullName evidence="5">DUF4190 domain-containing protein</fullName>
    </recommendedName>
</protein>
<name>A0A4R4ZXD0_9ACTN</name>
<dbReference type="EMBL" id="SMKU01000548">
    <property type="protein sequence ID" value="TDD61852.1"/>
    <property type="molecule type" value="Genomic_DNA"/>
</dbReference>
<proteinExistence type="predicted"/>
<sequence>MTEQPGSPAPSGNRPEGRPEPPEGPPPVKGPASPTGWRALWLGAFALLTAIFFYPLGLVLGVAALVLGIRARRAARRTSGVAPGATAGIVLGSAGLAVSALAIGLTAFLWPEMSGYQECLGNANTHSDKQSCRHEYFPKMEKKMHLPSGSMDKYGDLF</sequence>
<evidence type="ECO:0000313" key="3">
    <source>
        <dbReference type="EMBL" id="TDD61852.1"/>
    </source>
</evidence>
<dbReference type="Proteomes" id="UP000294513">
    <property type="component" value="Unassembled WGS sequence"/>
</dbReference>
<reference evidence="3 4" key="1">
    <citation type="submission" date="2019-03" db="EMBL/GenBank/DDBJ databases">
        <title>Draft genome sequences of novel Actinobacteria.</title>
        <authorList>
            <person name="Sahin N."/>
            <person name="Ay H."/>
            <person name="Saygin H."/>
        </authorList>
    </citation>
    <scope>NUCLEOTIDE SEQUENCE [LARGE SCALE GENOMIC DNA]</scope>
    <source>
        <strain evidence="3 4">H3C3</strain>
    </source>
</reference>
<comment type="caution">
    <text evidence="3">The sequence shown here is derived from an EMBL/GenBank/DDBJ whole genome shotgun (WGS) entry which is preliminary data.</text>
</comment>
<organism evidence="3 4">
    <name type="scientific">Actinomadura rubrisoli</name>
    <dbReference type="NCBI Taxonomy" id="2530368"/>
    <lineage>
        <taxon>Bacteria</taxon>
        <taxon>Bacillati</taxon>
        <taxon>Actinomycetota</taxon>
        <taxon>Actinomycetes</taxon>
        <taxon>Streptosporangiales</taxon>
        <taxon>Thermomonosporaceae</taxon>
        <taxon>Actinomadura</taxon>
    </lineage>
</organism>
<keyword evidence="4" id="KW-1185">Reference proteome</keyword>
<keyword evidence="2" id="KW-0812">Transmembrane</keyword>
<accession>A0A4R4ZXD0</accession>
<evidence type="ECO:0000256" key="2">
    <source>
        <dbReference type="SAM" id="Phobius"/>
    </source>
</evidence>
<feature type="region of interest" description="Disordered" evidence="1">
    <location>
        <begin position="1"/>
        <end position="31"/>
    </location>
</feature>
<keyword evidence="2" id="KW-1133">Transmembrane helix</keyword>
<feature type="transmembrane region" description="Helical" evidence="2">
    <location>
        <begin position="81"/>
        <end position="110"/>
    </location>
</feature>
<evidence type="ECO:0000256" key="1">
    <source>
        <dbReference type="SAM" id="MobiDB-lite"/>
    </source>
</evidence>
<evidence type="ECO:0008006" key="5">
    <source>
        <dbReference type="Google" id="ProtNLM"/>
    </source>
</evidence>
<keyword evidence="2" id="KW-0472">Membrane</keyword>
<feature type="transmembrane region" description="Helical" evidence="2">
    <location>
        <begin position="39"/>
        <end position="69"/>
    </location>
</feature>
<dbReference type="RefSeq" id="WP_131903506.1">
    <property type="nucleotide sequence ID" value="NZ_SMKU01000548.1"/>
</dbReference>
<dbReference type="AlphaFoldDB" id="A0A4R4ZXD0"/>
<dbReference type="OrthoDB" id="3474462at2"/>
<gene>
    <name evidence="3" type="ORF">E1298_45050</name>
</gene>
<evidence type="ECO:0000313" key="4">
    <source>
        <dbReference type="Proteomes" id="UP000294513"/>
    </source>
</evidence>